<feature type="region of interest" description="Disordered" evidence="29">
    <location>
        <begin position="1160"/>
        <end position="1179"/>
    </location>
</feature>
<dbReference type="Pfam" id="PF07748">
    <property type="entry name" value="Glyco_hydro_38C"/>
    <property type="match status" value="1"/>
</dbReference>
<keyword evidence="16" id="KW-0735">Signal-anchor</keyword>
<keyword evidence="15" id="KW-0862">Zinc</keyword>
<dbReference type="Gene3D" id="1.25.10.10">
    <property type="entry name" value="Leucine-rich Repeat Variant"/>
    <property type="match status" value="2"/>
</dbReference>
<comment type="catalytic activity">
    <reaction evidence="27">
        <text>N(4)-{beta-D-GlcNAc-(1-&gt;2)-alpha-D-Man-(1-&gt;3)-[alpha-D-Man-(1-&gt;3)-[alpha-D-Man-(1-&gt;6)]-alpha-D-Man-(1-&gt;6)]-beta-D-Man-(1-&gt;4)-beta-D-GlcNAc-(1-&gt;4)-beta-D-GlcNAc}-L-asparaginyl-[protein] + 2 H2O = 2 alpha-D-mannopyranose + an N(4)-{beta-D-GlcNAc-(1-&gt;2)-alpha-D-Man-(1-&gt;3)-[alpha-D-Man-(1-&gt;6)]-beta-D-Man-(1-&gt;4)-beta-D-GlcNAc-(1-&gt;4)-beta-D-GlcNAc}-L-asparaginyl-[protein]</text>
        <dbReference type="Rhea" id="RHEA:56052"/>
        <dbReference type="Rhea" id="RHEA-COMP:14368"/>
        <dbReference type="Rhea" id="RHEA-COMP:14369"/>
        <dbReference type="ChEBI" id="CHEBI:15377"/>
        <dbReference type="ChEBI" id="CHEBI:28729"/>
        <dbReference type="ChEBI" id="CHEBI:60615"/>
        <dbReference type="ChEBI" id="CHEBI:60625"/>
        <dbReference type="EC" id="3.2.1.114"/>
    </reaction>
</comment>
<dbReference type="InterPro" id="IPR000602">
    <property type="entry name" value="Glyco_hydro_38_N"/>
</dbReference>
<dbReference type="InterPro" id="IPR011682">
    <property type="entry name" value="Glyco_hydro_38_C"/>
</dbReference>
<proteinExistence type="inferred from homology"/>
<dbReference type="FunFam" id="3.20.110.10:FF:000003">
    <property type="entry name" value="Alpha-mannosidase"/>
    <property type="match status" value="1"/>
</dbReference>
<feature type="region of interest" description="Disordered" evidence="29">
    <location>
        <begin position="1200"/>
        <end position="1226"/>
    </location>
</feature>
<evidence type="ECO:0000256" key="5">
    <source>
        <dbReference type="ARBA" id="ARBA00009792"/>
    </source>
</evidence>
<dbReference type="GO" id="GO:0030246">
    <property type="term" value="F:carbohydrate binding"/>
    <property type="evidence" value="ECO:0007669"/>
    <property type="project" value="InterPro"/>
</dbReference>
<evidence type="ECO:0000256" key="18">
    <source>
        <dbReference type="ARBA" id="ARBA00023034"/>
    </source>
</evidence>
<dbReference type="GO" id="GO:0048471">
    <property type="term" value="C:perinuclear region of cytoplasm"/>
    <property type="evidence" value="ECO:0007669"/>
    <property type="project" value="UniProtKB-SubCell"/>
</dbReference>
<dbReference type="InterPro" id="IPR015341">
    <property type="entry name" value="Glyco_hydro_38_cen"/>
</dbReference>
<evidence type="ECO:0000256" key="3">
    <source>
        <dbReference type="ARBA" id="ARBA00004556"/>
    </source>
</evidence>
<dbReference type="GO" id="GO:0004572">
    <property type="term" value="F:mannosyl-oligosaccharide 1,3-1,6-alpha-mannosidase activity"/>
    <property type="evidence" value="ECO:0007669"/>
    <property type="project" value="UniProtKB-EC"/>
</dbReference>
<dbReference type="FunFam" id="1.25.40.10:FF:000025">
    <property type="entry name" value="Unc-45 myosin chaperone B"/>
    <property type="match status" value="1"/>
</dbReference>
<dbReference type="Pfam" id="PF11701">
    <property type="entry name" value="UNC45-central"/>
    <property type="match status" value="1"/>
</dbReference>
<evidence type="ECO:0000256" key="2">
    <source>
        <dbReference type="ARBA" id="ARBA00004323"/>
    </source>
</evidence>
<evidence type="ECO:0000256" key="4">
    <source>
        <dbReference type="ARBA" id="ARBA00004922"/>
    </source>
</evidence>
<dbReference type="Pfam" id="PF13181">
    <property type="entry name" value="TPR_8"/>
    <property type="match status" value="1"/>
</dbReference>
<feature type="repeat" description="TPR" evidence="28">
    <location>
        <begin position="1295"/>
        <end position="1328"/>
    </location>
</feature>
<dbReference type="FunFam" id="2.70.98.30:FF:000002">
    <property type="entry name" value="Alpha-mannosidase"/>
    <property type="match status" value="1"/>
</dbReference>
<evidence type="ECO:0000256" key="20">
    <source>
        <dbReference type="ARBA" id="ARBA00023157"/>
    </source>
</evidence>
<evidence type="ECO:0000256" key="30">
    <source>
        <dbReference type="SAM" id="Phobius"/>
    </source>
</evidence>
<evidence type="ECO:0000256" key="21">
    <source>
        <dbReference type="ARBA" id="ARBA00023180"/>
    </source>
</evidence>
<evidence type="ECO:0000256" key="22">
    <source>
        <dbReference type="ARBA" id="ARBA00023186"/>
    </source>
</evidence>
<dbReference type="Gene3D" id="1.25.40.10">
    <property type="entry name" value="Tetratricopeptide repeat domain"/>
    <property type="match status" value="1"/>
</dbReference>
<evidence type="ECO:0000256" key="6">
    <source>
        <dbReference type="ARBA" id="ARBA00022473"/>
    </source>
</evidence>
<dbReference type="InterPro" id="IPR011330">
    <property type="entry name" value="Glyco_hydro/deAcase_b/a-brl"/>
</dbReference>
<dbReference type="PROSITE" id="PS50005">
    <property type="entry name" value="TPR"/>
    <property type="match status" value="1"/>
</dbReference>
<protein>
    <recommendedName>
        <fullName evidence="25">mannosyl-oligosaccharide 1,3-1,6-alpha-mannosidase</fullName>
        <ecNumber evidence="25">3.2.1.114</ecNumber>
    </recommendedName>
    <alternativeName>
        <fullName evidence="26">Mannosyl-oligosaccharide 1,3-1,6-alpha-mannosidase</fullName>
    </alternativeName>
</protein>
<dbReference type="Proteomes" id="UP000694419">
    <property type="component" value="Unplaced"/>
</dbReference>
<keyword evidence="9 30" id="KW-0812">Transmembrane</keyword>
<keyword evidence="6" id="KW-0217">Developmental protein</keyword>
<dbReference type="InterPro" id="IPR028995">
    <property type="entry name" value="Glyco_hydro_57/38_cen_sf"/>
</dbReference>
<comment type="function">
    <text evidence="24">Catalyzes the first committed step in the biosynthesis of complex N-glycans. It controls conversion of high mannose to complex N-glycans; the final hydrolytic step in the N-glycan maturation pathway.</text>
</comment>
<dbReference type="SUPFAM" id="SSF88713">
    <property type="entry name" value="Glycoside hydrolase/deacetylase"/>
    <property type="match status" value="1"/>
</dbReference>
<keyword evidence="21" id="KW-0325">Glycoprotein</keyword>
<dbReference type="Gene3D" id="1.20.1270.50">
    <property type="entry name" value="Glycoside hydrolase family 38, central domain"/>
    <property type="match status" value="1"/>
</dbReference>
<evidence type="ECO:0000313" key="33">
    <source>
        <dbReference type="Proteomes" id="UP000694419"/>
    </source>
</evidence>
<evidence type="ECO:0000256" key="29">
    <source>
        <dbReference type="SAM" id="MobiDB-lite"/>
    </source>
</evidence>
<evidence type="ECO:0000256" key="11">
    <source>
        <dbReference type="ARBA" id="ARBA00022737"/>
    </source>
</evidence>
<dbReference type="InterPro" id="IPR016024">
    <property type="entry name" value="ARM-type_fold"/>
</dbReference>
<evidence type="ECO:0000256" key="8">
    <source>
        <dbReference type="ARBA" id="ARBA00022541"/>
    </source>
</evidence>
<dbReference type="Gene3D" id="2.60.40.1180">
    <property type="entry name" value="Golgi alpha-mannosidase II"/>
    <property type="match status" value="1"/>
</dbReference>
<evidence type="ECO:0000256" key="1">
    <source>
        <dbReference type="ARBA" id="ARBA00001947"/>
    </source>
</evidence>
<evidence type="ECO:0000256" key="16">
    <source>
        <dbReference type="ARBA" id="ARBA00022968"/>
    </source>
</evidence>
<dbReference type="PANTHER" id="PTHR45994:SF3">
    <property type="entry name" value="PROTEIN UNC-45 HOMOLOG A"/>
    <property type="match status" value="1"/>
</dbReference>
<dbReference type="Gene3D" id="3.20.110.10">
    <property type="entry name" value="Glycoside hydrolase 38, N terminal domain"/>
    <property type="match status" value="1"/>
</dbReference>
<dbReference type="FunFam" id="1.25.10.10:FF:000043">
    <property type="entry name" value="Unc-45 myosin chaperone B"/>
    <property type="match status" value="1"/>
</dbReference>
<dbReference type="Pfam" id="PF01074">
    <property type="entry name" value="Glyco_hydro_38N"/>
    <property type="match status" value="1"/>
</dbReference>
<keyword evidence="19 30" id="KW-0472">Membrane</keyword>
<keyword evidence="18" id="KW-0333">Golgi apparatus</keyword>
<dbReference type="SMART" id="SM00028">
    <property type="entry name" value="TPR"/>
    <property type="match status" value="3"/>
</dbReference>
<keyword evidence="10" id="KW-0479">Metal-binding</keyword>
<evidence type="ECO:0000256" key="17">
    <source>
        <dbReference type="ARBA" id="ARBA00022989"/>
    </source>
</evidence>
<dbReference type="CDD" id="cd11667">
    <property type="entry name" value="GH38N_Man2A2"/>
    <property type="match status" value="1"/>
</dbReference>
<feature type="transmembrane region" description="Helical" evidence="30">
    <location>
        <begin position="7"/>
        <end position="26"/>
    </location>
</feature>
<comment type="cofactor">
    <cofactor evidence="1">
        <name>Zn(2+)</name>
        <dbReference type="ChEBI" id="CHEBI:29105"/>
    </cofactor>
</comment>
<dbReference type="InterPro" id="IPR019734">
    <property type="entry name" value="TPR_rpt"/>
</dbReference>
<comment type="pathway">
    <text evidence="4">Protein modification; protein glycosylation.</text>
</comment>
<dbReference type="InterPro" id="IPR011990">
    <property type="entry name" value="TPR-like_helical_dom_sf"/>
</dbReference>
<dbReference type="FunFam" id="1.20.1270.50:FF:000001">
    <property type="entry name" value="Alpha-mannosidase"/>
    <property type="match status" value="1"/>
</dbReference>
<keyword evidence="7" id="KW-0963">Cytoplasm</keyword>
<dbReference type="InterPro" id="IPR024660">
    <property type="entry name" value="UCS_central_dom"/>
</dbReference>
<dbReference type="PANTHER" id="PTHR45994">
    <property type="entry name" value="FI21225P1"/>
    <property type="match status" value="1"/>
</dbReference>
<evidence type="ECO:0000256" key="10">
    <source>
        <dbReference type="ARBA" id="ARBA00022723"/>
    </source>
</evidence>
<dbReference type="SUPFAM" id="SSF74650">
    <property type="entry name" value="Galactose mutarotase-like"/>
    <property type="match status" value="1"/>
</dbReference>
<reference evidence="32" key="2">
    <citation type="submission" date="2025-09" db="UniProtKB">
        <authorList>
            <consortium name="Ensembl"/>
        </authorList>
    </citation>
    <scope>IDENTIFICATION</scope>
</reference>
<evidence type="ECO:0000256" key="12">
    <source>
        <dbReference type="ARBA" id="ARBA00022782"/>
    </source>
</evidence>
<evidence type="ECO:0000256" key="14">
    <source>
        <dbReference type="ARBA" id="ARBA00022803"/>
    </source>
</evidence>
<keyword evidence="12" id="KW-0221">Differentiation</keyword>
<comment type="subcellular location">
    <subcellularLocation>
        <location evidence="3">Cytoplasm</location>
        <location evidence="3">Perinuclear region</location>
    </subcellularLocation>
    <subcellularLocation>
        <location evidence="2">Golgi apparatus membrane</location>
        <topology evidence="2">Single-pass type II membrane protein</topology>
    </subcellularLocation>
</comment>
<keyword evidence="20" id="KW-1015">Disulfide bond</keyword>
<dbReference type="GO" id="GO:0030154">
    <property type="term" value="P:cell differentiation"/>
    <property type="evidence" value="ECO:0007669"/>
    <property type="project" value="UniProtKB-KW"/>
</dbReference>
<accession>A0A8C3J6X4</accession>
<evidence type="ECO:0000256" key="23">
    <source>
        <dbReference type="ARBA" id="ARBA00023295"/>
    </source>
</evidence>
<evidence type="ECO:0000256" key="28">
    <source>
        <dbReference type="PROSITE-ProRule" id="PRU00339"/>
    </source>
</evidence>
<sequence length="2111" mass="234917">MKLKKQVTVCGAAIFCVAVFSLYLMLDRVQHDPTRHQSGGNFPRSQISVLQNRIEQLEQLLEENHEIISHIKDSVLELTAHAEGQPAVSHHTPNGSWVLPPESRPSFLSVSPQDCQFALGGKGQSPDLQMLAVYSLLPFDNQDGGVWKQGFDITYEPNEWDAEPLQVFVVPHSHNDPGWIKTFDKYYYDQTQHILNSMVLKMQEDPRRRFIWSEISFFSKWWDNISAQKRAAVRRLVGNGQLEMVTGGWVMPDEANSHYFAMIDQLIEGHQWLEKNIGVTPRSGWAVDPFGYSSTMPYLLKRSNLTGMLIQRVHYAIKKHFAATQNLEFMWRQTWDPDASTDIFCHMMPFYSYDVPHTCGPDPKICCQFDFKRLPGGRINCPWKVPPRAITDANVAERAQLLLDQYRKKSKLYRSKVLLVPLGDDFRYDKPQEWDAQFLNYQRIFDFLNSRPNLHVQAQFGTLSDYFDALYKRMGIVPGMKPPGFPVLSGDFFSYADREDHYWTGYFTSRPFYKSLDRVLEAHLRGAEILYSLALAHARRAGAEGRYPLSDYSLLSNARRNLGLFQHHDAITGTAKEAVAVDYGVRLLHSLTNLKRVIINAAHYLVLGDKNTYHHDPAAPFLSTDDTRPSQDSLPERTVVKLDTSPRFLVVFNPLEQERLSLVTVLVDSPHVRVLSEEGQPLPSQLTAHWGSATDMVPDIYQVSVLARLPALGLRVLQLHKSFNGHPPLKSSVRLYLHGRDLPVRKQEAVPVHVLPSTADDFCLENQHLRACFSGRSGLLQSIRRAGEEREQRVSSEFLIYGTRTSKDKSGAYLFLPDGEAKPYAPKDPPVVRVTEGALFSEVASYYQHVQTVVRLYNVPGVEGLSLDMSCLVDIRDHINKELALRFSTDIESDDTFFTDLNGFQIQPRRYQRKLPLQANFYPMPAMAYIQDTQSRLTLHTAQALGVSSLGSGQLEVILDRRLMQDDNRGLGQGLKDNKRTCNRFRLLLERRAAANKVQDSRPISFPSLLSHITSMHLNAEALVMPVAQEKLAPPALRSFMPLSTTLPCDFHILNLRTLQAEQDDLLPSAEAALILHRKGFDCSLEAKNLGFNCTTSQGKLALGSLFQGLELGSLQPTSLTLMYPLGTASNSTNIRLDPMEIATFRVRLGLAAEPAPLRGLRQPRRPLPPRLLLPTAERPPRPPLLLLARPARPQVLLLPAGPGGPHRGQPLQPGTPGPPPVTAGQLRERGNALFQAGDHAAALAAYTRALSLCDAGPERAVLHRNRAACYLKLEDYAKAEADASKAIEADGRDMKALFRRSQALQKLGRLDQAVSDLQRCVSLEPKNKAFQEALRALGSSMHEKMKTMSCTDSKVQQMFQILLDPQEKDADKKQKAAQNLIVLAREEAGAEKIFQSDGVRLLMQLLDTAKADLMLAALRTLVGLCSGHRSRTMAILAELGAPRLSAVLGVEHEQVSLAACNLLHVMFDSLKEGLQKDFRGKEDAVVLDSSKDLKLLIKDLLELLALEGASAHGRDNALNLLIKVVPRKSPKETNNSMSLWVIDQGLKKILEVGSTVCGTPGGLPVTENSRMSASVLLSKLYDDLKCDAERENFHHLCEDYVRSWFEGHELAGKLRAIQAVSCLLQGPSDAGNRVLELEGIMDSVLSLCASVCEAHQLVAVEALIHAADKAKRASFITANGVSLLKEIYKHSERDSIRIRALVGLCKLGSAGGTDFSMKQFAEGSTMKLAKQCRKWLCNEAIDAGTRRWAVEGLAYLTFDADVKEEFVEDKAAMQAMFHLAKSEDRSVLYAVASTLVNCTNSYDHEEPDPQMLELAKYAKQHIPEQHPKDKPDFVKRRVRKLLAAGVVSALACMVKSENPALTNSCRELISRVFLALVEEAEDRGGVVAQGGGKALIPLSLEGTEVGQTKAAQALAKITITSNPEMAFPGERIYEVVRPLVSLLHLQRTGLENFEGLMALTNLAGISERLRQKILKEKAVPMIEGYMFEEHELIRLAATECMCNMAMSKEVQELFLAEGSDRLKLMVLYSGEEDEKLRRAASGTLAMLTALHPPICKRIPQVVSAQRWGGGTRDALGQCLGSHIPSPGVPELCPSAAPGRWSNRVLASACL</sequence>
<dbReference type="InterPro" id="IPR011013">
    <property type="entry name" value="Gal_mutarotase_sf_dom"/>
</dbReference>
<dbReference type="GO" id="GO:0000139">
    <property type="term" value="C:Golgi membrane"/>
    <property type="evidence" value="ECO:0007669"/>
    <property type="project" value="UniProtKB-SubCell"/>
</dbReference>
<keyword evidence="13" id="KW-0378">Hydrolase</keyword>
<comment type="similarity">
    <text evidence="5">Belongs to the glycosyl hydrolase 38 family.</text>
</comment>
<feature type="domain" description="Glycoside hydrolase family 38 central" evidence="31">
    <location>
        <begin position="501"/>
        <end position="587"/>
    </location>
</feature>
<organism evidence="32 33">
    <name type="scientific">Calidris pygmaea</name>
    <name type="common">Spoon-billed sandpiper</name>
    <dbReference type="NCBI Taxonomy" id="425635"/>
    <lineage>
        <taxon>Eukaryota</taxon>
        <taxon>Metazoa</taxon>
        <taxon>Chordata</taxon>
        <taxon>Craniata</taxon>
        <taxon>Vertebrata</taxon>
        <taxon>Euteleostomi</taxon>
        <taxon>Archelosauria</taxon>
        <taxon>Archosauria</taxon>
        <taxon>Dinosauria</taxon>
        <taxon>Saurischia</taxon>
        <taxon>Theropoda</taxon>
        <taxon>Coelurosauria</taxon>
        <taxon>Aves</taxon>
        <taxon>Neognathae</taxon>
        <taxon>Neoaves</taxon>
        <taxon>Charadriiformes</taxon>
        <taxon>Scolopacidae</taxon>
        <taxon>Calidris</taxon>
    </lineage>
</organism>
<evidence type="ECO:0000313" key="32">
    <source>
        <dbReference type="Ensembl" id="ENSCPGP00000003148.1"/>
    </source>
</evidence>
<dbReference type="InterPro" id="IPR037094">
    <property type="entry name" value="Glyco_hydro_38_cen_sf"/>
</dbReference>
<evidence type="ECO:0000256" key="7">
    <source>
        <dbReference type="ARBA" id="ARBA00022490"/>
    </source>
</evidence>
<evidence type="ECO:0000259" key="31">
    <source>
        <dbReference type="SMART" id="SM00872"/>
    </source>
</evidence>
<dbReference type="EC" id="3.2.1.114" evidence="25"/>
<dbReference type="GO" id="GO:0046872">
    <property type="term" value="F:metal ion binding"/>
    <property type="evidence" value="ECO:0007669"/>
    <property type="project" value="UniProtKB-KW"/>
</dbReference>
<dbReference type="SUPFAM" id="SSF88688">
    <property type="entry name" value="Families 57/38 glycoside transferase middle domain"/>
    <property type="match status" value="1"/>
</dbReference>
<keyword evidence="17 30" id="KW-1133">Transmembrane helix</keyword>
<evidence type="ECO:0000256" key="15">
    <source>
        <dbReference type="ARBA" id="ARBA00022833"/>
    </source>
</evidence>
<evidence type="ECO:0000256" key="24">
    <source>
        <dbReference type="ARBA" id="ARBA00059516"/>
    </source>
</evidence>
<dbReference type="GO" id="GO:0007517">
    <property type="term" value="P:muscle organ development"/>
    <property type="evidence" value="ECO:0007669"/>
    <property type="project" value="UniProtKB-KW"/>
</dbReference>
<evidence type="ECO:0000256" key="25">
    <source>
        <dbReference type="ARBA" id="ARBA00066412"/>
    </source>
</evidence>
<dbReference type="SUPFAM" id="SSF48371">
    <property type="entry name" value="ARM repeat"/>
    <property type="match status" value="2"/>
</dbReference>
<evidence type="ECO:0000256" key="13">
    <source>
        <dbReference type="ARBA" id="ARBA00022801"/>
    </source>
</evidence>
<dbReference type="Gene3D" id="2.70.98.30">
    <property type="entry name" value="Golgi alpha-mannosidase II, domain 4"/>
    <property type="match status" value="1"/>
</dbReference>
<evidence type="ECO:0000256" key="19">
    <source>
        <dbReference type="ARBA" id="ARBA00023136"/>
    </source>
</evidence>
<dbReference type="GO" id="GO:0006013">
    <property type="term" value="P:mannose metabolic process"/>
    <property type="evidence" value="ECO:0007669"/>
    <property type="project" value="InterPro"/>
</dbReference>
<keyword evidence="8" id="KW-0517">Myogenesis</keyword>
<evidence type="ECO:0000256" key="27">
    <source>
        <dbReference type="ARBA" id="ARBA00093232"/>
    </source>
</evidence>
<dbReference type="Pfam" id="PF09261">
    <property type="entry name" value="Alpha-mann_mid"/>
    <property type="match status" value="1"/>
</dbReference>
<dbReference type="FunFam" id="2.60.40.1180:FF:000009">
    <property type="entry name" value="Alpha-mannosidase"/>
    <property type="match status" value="1"/>
</dbReference>
<keyword evidence="11" id="KW-0677">Repeat</keyword>
<name>A0A8C3J6X4_9CHAR</name>
<keyword evidence="33" id="KW-1185">Reference proteome</keyword>
<dbReference type="GO" id="GO:0051879">
    <property type="term" value="F:Hsp90 protein binding"/>
    <property type="evidence" value="ECO:0007669"/>
    <property type="project" value="TreeGrafter"/>
</dbReference>
<dbReference type="Ensembl" id="ENSCPGT00000003460.1">
    <property type="protein sequence ID" value="ENSCPGP00000003148.1"/>
    <property type="gene ID" value="ENSCPGG00000002317.1"/>
</dbReference>
<dbReference type="InterPro" id="IPR011989">
    <property type="entry name" value="ARM-like"/>
</dbReference>
<reference evidence="32" key="1">
    <citation type="submission" date="2025-08" db="UniProtKB">
        <authorList>
            <consortium name="Ensembl"/>
        </authorList>
    </citation>
    <scope>IDENTIFICATION</scope>
</reference>
<keyword evidence="22" id="KW-0143">Chaperone</keyword>
<keyword evidence="14 28" id="KW-0802">TPR repeat</keyword>
<keyword evidence="23" id="KW-0326">Glycosidase</keyword>
<dbReference type="SUPFAM" id="SSF48452">
    <property type="entry name" value="TPR-like"/>
    <property type="match status" value="1"/>
</dbReference>
<dbReference type="InterPro" id="IPR013780">
    <property type="entry name" value="Glyco_hydro_b"/>
</dbReference>
<dbReference type="InterPro" id="IPR027291">
    <property type="entry name" value="Glyco_hydro_38_N_sf"/>
</dbReference>
<dbReference type="SMART" id="SM00872">
    <property type="entry name" value="Alpha-mann_mid"/>
    <property type="match status" value="1"/>
</dbReference>
<evidence type="ECO:0000256" key="26">
    <source>
        <dbReference type="ARBA" id="ARBA00083602"/>
    </source>
</evidence>
<evidence type="ECO:0000256" key="9">
    <source>
        <dbReference type="ARBA" id="ARBA00022692"/>
    </source>
</evidence>